<dbReference type="RefSeq" id="XP_005792652.1">
    <property type="nucleotide sequence ID" value="XM_005792595.1"/>
</dbReference>
<dbReference type="EnsemblProtists" id="EOD40223">
    <property type="protein sequence ID" value="EOD40223"/>
    <property type="gene ID" value="EMIHUDRAFT_260244"/>
</dbReference>
<reference evidence="2" key="2">
    <citation type="submission" date="2024-10" db="UniProtKB">
        <authorList>
            <consortium name="EnsemblProtists"/>
        </authorList>
    </citation>
    <scope>IDENTIFICATION</scope>
</reference>
<dbReference type="HOGENOM" id="CLU_1431521_0_0_1"/>
<accession>A0A0D3KWT8</accession>
<dbReference type="GeneID" id="17285495"/>
<evidence type="ECO:0000313" key="2">
    <source>
        <dbReference type="EnsemblProtists" id="EOD40223"/>
    </source>
</evidence>
<organism evidence="2 3">
    <name type="scientific">Emiliania huxleyi (strain CCMP1516)</name>
    <dbReference type="NCBI Taxonomy" id="280463"/>
    <lineage>
        <taxon>Eukaryota</taxon>
        <taxon>Haptista</taxon>
        <taxon>Haptophyta</taxon>
        <taxon>Prymnesiophyceae</taxon>
        <taxon>Isochrysidales</taxon>
        <taxon>Noelaerhabdaceae</taxon>
        <taxon>Emiliania</taxon>
    </lineage>
</organism>
<keyword evidence="3" id="KW-1185">Reference proteome</keyword>
<reference evidence="3" key="1">
    <citation type="journal article" date="2013" name="Nature">
        <title>Pan genome of the phytoplankton Emiliania underpins its global distribution.</title>
        <authorList>
            <person name="Read B.A."/>
            <person name="Kegel J."/>
            <person name="Klute M.J."/>
            <person name="Kuo A."/>
            <person name="Lefebvre S.C."/>
            <person name="Maumus F."/>
            <person name="Mayer C."/>
            <person name="Miller J."/>
            <person name="Monier A."/>
            <person name="Salamov A."/>
            <person name="Young J."/>
            <person name="Aguilar M."/>
            <person name="Claverie J.M."/>
            <person name="Frickenhaus S."/>
            <person name="Gonzalez K."/>
            <person name="Herman E.K."/>
            <person name="Lin Y.C."/>
            <person name="Napier J."/>
            <person name="Ogata H."/>
            <person name="Sarno A.F."/>
            <person name="Shmutz J."/>
            <person name="Schroeder D."/>
            <person name="de Vargas C."/>
            <person name="Verret F."/>
            <person name="von Dassow P."/>
            <person name="Valentin K."/>
            <person name="Van de Peer Y."/>
            <person name="Wheeler G."/>
            <person name="Dacks J.B."/>
            <person name="Delwiche C.F."/>
            <person name="Dyhrman S.T."/>
            <person name="Glockner G."/>
            <person name="John U."/>
            <person name="Richards T."/>
            <person name="Worden A.Z."/>
            <person name="Zhang X."/>
            <person name="Grigoriev I.V."/>
            <person name="Allen A.E."/>
            <person name="Bidle K."/>
            <person name="Borodovsky M."/>
            <person name="Bowler C."/>
            <person name="Brownlee C."/>
            <person name="Cock J.M."/>
            <person name="Elias M."/>
            <person name="Gladyshev V.N."/>
            <person name="Groth M."/>
            <person name="Guda C."/>
            <person name="Hadaegh A."/>
            <person name="Iglesias-Rodriguez M.D."/>
            <person name="Jenkins J."/>
            <person name="Jones B.M."/>
            <person name="Lawson T."/>
            <person name="Leese F."/>
            <person name="Lindquist E."/>
            <person name="Lobanov A."/>
            <person name="Lomsadze A."/>
            <person name="Malik S.B."/>
            <person name="Marsh M.E."/>
            <person name="Mackinder L."/>
            <person name="Mock T."/>
            <person name="Mueller-Roeber B."/>
            <person name="Pagarete A."/>
            <person name="Parker M."/>
            <person name="Probert I."/>
            <person name="Quesneville H."/>
            <person name="Raines C."/>
            <person name="Rensing S.A."/>
            <person name="Riano-Pachon D.M."/>
            <person name="Richier S."/>
            <person name="Rokitta S."/>
            <person name="Shiraiwa Y."/>
            <person name="Soanes D.M."/>
            <person name="van der Giezen M."/>
            <person name="Wahlund T.M."/>
            <person name="Williams B."/>
            <person name="Wilson W."/>
            <person name="Wolfe G."/>
            <person name="Wurch L.L."/>
        </authorList>
    </citation>
    <scope>NUCLEOTIDE SEQUENCE</scope>
</reference>
<evidence type="ECO:0000256" key="1">
    <source>
        <dbReference type="SAM" id="MobiDB-lite"/>
    </source>
</evidence>
<dbReference type="Proteomes" id="UP000013827">
    <property type="component" value="Unassembled WGS sequence"/>
</dbReference>
<sequence length="190" mass="20190">MSSPSPSPPRTPRTKAWEDSWLAATRACLPQRQWYSPPQKTEQKVDALPESAKLLSRSGTPPRSTPIAGRARSPLAPLGSNALAARPAAAKKPAALAPVALPSEQVAVLGVERGEAAALASASARVGRVRQLACFRHRECVVLHEPRSDAFFVWLPSLTLPSADTGQVADVFFSLTRGGLSQHVVTASQE</sequence>
<feature type="region of interest" description="Disordered" evidence="1">
    <location>
        <begin position="52"/>
        <end position="73"/>
    </location>
</feature>
<name>A0A0D3KWT8_EMIH1</name>
<dbReference type="AlphaFoldDB" id="A0A0D3KWT8"/>
<dbReference type="PaxDb" id="2903-EOD40223"/>
<dbReference type="KEGG" id="ehx:EMIHUDRAFT_260244"/>
<evidence type="ECO:0000313" key="3">
    <source>
        <dbReference type="Proteomes" id="UP000013827"/>
    </source>
</evidence>
<protein>
    <submittedName>
        <fullName evidence="2">Uncharacterized protein</fullName>
    </submittedName>
</protein>
<proteinExistence type="predicted"/>